<protein>
    <submittedName>
        <fullName evidence="1">Uncharacterized protein</fullName>
    </submittedName>
</protein>
<dbReference type="eggNOG" id="KOG2029">
    <property type="taxonomic scope" value="Eukaryota"/>
</dbReference>
<dbReference type="EMBL" id="DS469576">
    <property type="protein sequence ID" value="EDO41513.1"/>
    <property type="molecule type" value="Genomic_DNA"/>
</dbReference>
<dbReference type="HOGENOM" id="CLU_1557121_0_0_1"/>
<dbReference type="PhylomeDB" id="A7S441"/>
<name>A7S441_NEMVE</name>
<proteinExistence type="predicted"/>
<keyword evidence="2" id="KW-1185">Reference proteome</keyword>
<evidence type="ECO:0000313" key="2">
    <source>
        <dbReference type="Proteomes" id="UP000001593"/>
    </source>
</evidence>
<gene>
    <name evidence="1" type="ORF">NEMVEDRAFT_v1g206501</name>
</gene>
<reference evidence="1 2" key="1">
    <citation type="journal article" date="2007" name="Science">
        <title>Sea anemone genome reveals ancestral eumetazoan gene repertoire and genomic organization.</title>
        <authorList>
            <person name="Putnam N.H."/>
            <person name="Srivastava M."/>
            <person name="Hellsten U."/>
            <person name="Dirks B."/>
            <person name="Chapman J."/>
            <person name="Salamov A."/>
            <person name="Terry A."/>
            <person name="Shapiro H."/>
            <person name="Lindquist E."/>
            <person name="Kapitonov V.V."/>
            <person name="Jurka J."/>
            <person name="Genikhovich G."/>
            <person name="Grigoriev I.V."/>
            <person name="Lucas S.M."/>
            <person name="Steele R.E."/>
            <person name="Finnerty J.R."/>
            <person name="Technau U."/>
            <person name="Martindale M.Q."/>
            <person name="Rokhsar D.S."/>
        </authorList>
    </citation>
    <scope>NUCLEOTIDE SEQUENCE [LARGE SCALE GENOMIC DNA]</scope>
    <source>
        <strain evidence="2">CH2 X CH6</strain>
    </source>
</reference>
<dbReference type="Proteomes" id="UP000001593">
    <property type="component" value="Unassembled WGS sequence"/>
</dbReference>
<dbReference type="STRING" id="45351.A7S441"/>
<accession>A7S441</accession>
<dbReference type="InParanoid" id="A7S441"/>
<evidence type="ECO:0000313" key="1">
    <source>
        <dbReference type="EMBL" id="EDO41513.1"/>
    </source>
</evidence>
<dbReference type="AlphaFoldDB" id="A7S441"/>
<organism evidence="1 2">
    <name type="scientific">Nematostella vectensis</name>
    <name type="common">Starlet sea anemone</name>
    <dbReference type="NCBI Taxonomy" id="45351"/>
    <lineage>
        <taxon>Eukaryota</taxon>
        <taxon>Metazoa</taxon>
        <taxon>Cnidaria</taxon>
        <taxon>Anthozoa</taxon>
        <taxon>Hexacorallia</taxon>
        <taxon>Actiniaria</taxon>
        <taxon>Edwardsiidae</taxon>
        <taxon>Nematostella</taxon>
    </lineage>
</organism>
<sequence>MVNLLQLVWSSSWFNKVGAPQKLMEYVHRYGNRQARLAATELLLTNMNILQDLVRVCDNRILVGIVRQTGISKDIWKTTTKSSHKCPDEKAIEMSLKSLLLSLPPSGVDECTRWFTKSAILSGTSAKQHKRSISWNFGGDHGLSFAHTLTSMPADQVELFYLKALTRHSTVS</sequence>